<accession>A0A8K1FHC6</accession>
<dbReference type="SUPFAM" id="SSF81901">
    <property type="entry name" value="HCP-like"/>
    <property type="match status" value="2"/>
</dbReference>
<dbReference type="InterPro" id="IPR050767">
    <property type="entry name" value="Sel1_AlgK"/>
</dbReference>
<organism evidence="3 4">
    <name type="scientific">Pythium oligandrum</name>
    <name type="common">Mycoparasitic fungus</name>
    <dbReference type="NCBI Taxonomy" id="41045"/>
    <lineage>
        <taxon>Eukaryota</taxon>
        <taxon>Sar</taxon>
        <taxon>Stramenopiles</taxon>
        <taxon>Oomycota</taxon>
        <taxon>Peronosporomycetes</taxon>
        <taxon>Pythiales</taxon>
        <taxon>Pythiaceae</taxon>
        <taxon>Pythium</taxon>
    </lineage>
</organism>
<evidence type="ECO:0000313" key="3">
    <source>
        <dbReference type="EMBL" id="TMW58648.1"/>
    </source>
</evidence>
<dbReference type="PANTHER" id="PTHR11102">
    <property type="entry name" value="SEL-1-LIKE PROTEIN"/>
    <property type="match status" value="1"/>
</dbReference>
<feature type="region of interest" description="Disordered" evidence="2">
    <location>
        <begin position="1"/>
        <end position="22"/>
    </location>
</feature>
<dbReference type="GO" id="GO:0036503">
    <property type="term" value="P:ERAD pathway"/>
    <property type="evidence" value="ECO:0007669"/>
    <property type="project" value="TreeGrafter"/>
</dbReference>
<proteinExistence type="inferred from homology"/>
<dbReference type="AlphaFoldDB" id="A0A8K1FHC6"/>
<evidence type="ECO:0000256" key="1">
    <source>
        <dbReference type="ARBA" id="ARBA00038101"/>
    </source>
</evidence>
<gene>
    <name evidence="3" type="ORF">Poli38472_010207</name>
</gene>
<reference evidence="3" key="1">
    <citation type="submission" date="2019-03" db="EMBL/GenBank/DDBJ databases">
        <title>Long read genome sequence of the mycoparasitic Pythium oligandrum ATCC 38472 isolated from sugarbeet rhizosphere.</title>
        <authorList>
            <person name="Gaulin E."/>
        </authorList>
    </citation>
    <scope>NUCLEOTIDE SEQUENCE</scope>
    <source>
        <strain evidence="3">ATCC 38472_TT</strain>
    </source>
</reference>
<dbReference type="InterPro" id="IPR011990">
    <property type="entry name" value="TPR-like_helical_dom_sf"/>
</dbReference>
<dbReference type="SMART" id="SM00671">
    <property type="entry name" value="SEL1"/>
    <property type="match status" value="7"/>
</dbReference>
<keyword evidence="4" id="KW-1185">Reference proteome</keyword>
<comment type="similarity">
    <text evidence="1">Belongs to the sel-1 family.</text>
</comment>
<evidence type="ECO:0000256" key="2">
    <source>
        <dbReference type="SAM" id="MobiDB-lite"/>
    </source>
</evidence>
<dbReference type="PANTHER" id="PTHR11102:SF147">
    <property type="entry name" value="SEL1L ADAPTOR SUBUNIT OF ERAD E3 UBIQUITIN LIGASE"/>
    <property type="match status" value="1"/>
</dbReference>
<dbReference type="EMBL" id="SPLM01000111">
    <property type="protein sequence ID" value="TMW58648.1"/>
    <property type="molecule type" value="Genomic_DNA"/>
</dbReference>
<comment type="caution">
    <text evidence="3">The sequence shown here is derived from an EMBL/GenBank/DDBJ whole genome shotgun (WGS) entry which is preliminary data.</text>
</comment>
<dbReference type="GO" id="GO:0005789">
    <property type="term" value="C:endoplasmic reticulum membrane"/>
    <property type="evidence" value="ECO:0007669"/>
    <property type="project" value="TreeGrafter"/>
</dbReference>
<feature type="compositionally biased region" description="Basic and acidic residues" evidence="2">
    <location>
        <begin position="1"/>
        <end position="11"/>
    </location>
</feature>
<dbReference type="InterPro" id="IPR006597">
    <property type="entry name" value="Sel1-like"/>
</dbReference>
<protein>
    <submittedName>
        <fullName evidence="3">Uncharacterized protein</fullName>
    </submittedName>
</protein>
<dbReference type="Proteomes" id="UP000794436">
    <property type="component" value="Unassembled WGS sequence"/>
</dbReference>
<dbReference type="OrthoDB" id="77593at2759"/>
<name>A0A8K1FHC6_PYTOL</name>
<evidence type="ECO:0000313" key="4">
    <source>
        <dbReference type="Proteomes" id="UP000794436"/>
    </source>
</evidence>
<dbReference type="Pfam" id="PF08238">
    <property type="entry name" value="Sel1"/>
    <property type="match status" value="9"/>
</dbReference>
<dbReference type="Gene3D" id="1.25.40.10">
    <property type="entry name" value="Tetratricopeptide repeat domain"/>
    <property type="match status" value="3"/>
</dbReference>
<sequence>MIIDLHTEKTEPPTTPSDAAEANDQAIKPVISLEVRTGEFDGQIAWGAPSPIETKAKATTKTSIEEQEAFIERMQATLDTMLARFEEQGLTSTAHEQQTIEELKQLIEEAAPMMTASLLQELPELYEQLVDAQTLAQDMLSQAEEDANGGLLTPSEAYLDIEDRIALEGPTQELVSALEQLAEEENDLFAHEKLAFIALFEPNATNARDFAQAFAHLRTASDAGLSAASGTLAMLSLIDFGRPRDPSASRESRHIHATELLRDLAKEQDFMASLVVANRIMTRQMDWYLRRYDRCHQAVAYYQRCAESNVNHMAEKGGEPHYVSVRLSEEFMTAGAFTTELYEDPAQRFEYYRSIAMNPGDELWAEATERLGEMYYFGDDAAGVQHDPVRAADHFRRAADEGGEPLAQANYGMMLANGIGVEQNNKTAMEYLQRAAAQGSGFAMNGIGVLYLTGAGVELNATRAVEYFEQAVEFGFLEAHTYLGSAYLKGTGVPKNETKAFEHFQIAASAGSHWAQFNLGVVYYRGSGVEYSCETALEYFRRVAVSPSLLTDMPFTMEKGHECYQKGDYLRAYLHYRLLSEFGSEEAQCNAAFLLERHGEVIYPSDDDGTLWMKEEEQDYRPMKEAFTLYKQAAQLNDTEAIRKVGSCYHEGWDGVCIVNHTRALEEYEMAATLGDAEAAYKCGAMYSTGDGVAQSLEDARKYFSMCSEADFPANAPCVIALAALSVISTVRNATQGILAPLWSSVSL</sequence>